<reference evidence="9 10" key="1">
    <citation type="submission" date="2014-12" db="EMBL/GenBank/DDBJ databases">
        <title>Draft genome sequences of 29 type strains of Enterococci.</title>
        <authorList>
            <person name="Zhong Z."/>
            <person name="Sun Z."/>
            <person name="Liu W."/>
            <person name="Zhang W."/>
            <person name="Zhang H."/>
        </authorList>
    </citation>
    <scope>NUCLEOTIDE SEQUENCE [LARGE SCALE GENOMIC DNA]</scope>
    <source>
        <strain evidence="9 10">DSM 17122</strain>
    </source>
</reference>
<accession>A0A1L8TRG1</accession>
<feature type="transmembrane region" description="Helical" evidence="7">
    <location>
        <begin position="195"/>
        <end position="216"/>
    </location>
</feature>
<evidence type="ECO:0000259" key="8">
    <source>
        <dbReference type="Pfam" id="PF06738"/>
    </source>
</evidence>
<sequence length="248" mass="27587">MEEFDTKNAALLLRYGKIMLKSNYATNDVKNNLMKMACFIKSAEYSFFVTETALVVINSIDNEVRMVTVKDNAYNFEKTTLVEKEVTSFYNNQISTDTLYKKLAAIDHTAVDFPLYIQLLCAGTISGAAYCMFNQTSAVAFLAFFVTIIAYFVYLLVQKFLQVKMLSALVYSLCVSIISIVLYKKALIPDSFSLILSGLMPLLPGSVIVNSIKASINGDYISGLTQGIYAINTILMLVFPVVFVLTNT</sequence>
<keyword evidence="3 7" id="KW-0812">Transmembrane</keyword>
<evidence type="ECO:0000256" key="1">
    <source>
        <dbReference type="ARBA" id="ARBA00004651"/>
    </source>
</evidence>
<dbReference type="GO" id="GO:0022857">
    <property type="term" value="F:transmembrane transporter activity"/>
    <property type="evidence" value="ECO:0007669"/>
    <property type="project" value="InterPro"/>
</dbReference>
<comment type="subcellular location">
    <subcellularLocation>
        <location evidence="1">Cell membrane</location>
        <topology evidence="1">Multi-pass membrane protein</topology>
    </subcellularLocation>
</comment>
<evidence type="ECO:0000313" key="10">
    <source>
        <dbReference type="Proteomes" id="UP000182077"/>
    </source>
</evidence>
<evidence type="ECO:0000256" key="2">
    <source>
        <dbReference type="ARBA" id="ARBA00022475"/>
    </source>
</evidence>
<feature type="transmembrane region" description="Helical" evidence="7">
    <location>
        <begin position="138"/>
        <end position="157"/>
    </location>
</feature>
<evidence type="ECO:0000313" key="9">
    <source>
        <dbReference type="EMBL" id="OJG46778.1"/>
    </source>
</evidence>
<dbReference type="GO" id="GO:0005886">
    <property type="term" value="C:plasma membrane"/>
    <property type="evidence" value="ECO:0007669"/>
    <property type="project" value="UniProtKB-SubCell"/>
</dbReference>
<evidence type="ECO:0000256" key="5">
    <source>
        <dbReference type="ARBA" id="ARBA00023136"/>
    </source>
</evidence>
<dbReference type="RefSeq" id="WP_071856450.1">
    <property type="nucleotide sequence ID" value="NZ_JBHSHK010000005.1"/>
</dbReference>
<dbReference type="Proteomes" id="UP000182077">
    <property type="component" value="Unassembled WGS sequence"/>
</dbReference>
<evidence type="ECO:0000256" key="6">
    <source>
        <dbReference type="ARBA" id="ARBA00034125"/>
    </source>
</evidence>
<dbReference type="PANTHER" id="PTHR34390">
    <property type="entry name" value="UPF0442 PROTEIN YJJB-RELATED"/>
    <property type="match status" value="1"/>
</dbReference>
<dbReference type="GO" id="GO:0015744">
    <property type="term" value="P:succinate transport"/>
    <property type="evidence" value="ECO:0007669"/>
    <property type="project" value="TreeGrafter"/>
</dbReference>
<dbReference type="AlphaFoldDB" id="A0A1L8TRG1"/>
<dbReference type="EMBL" id="JXKQ01000001">
    <property type="protein sequence ID" value="OJG46778.1"/>
    <property type="molecule type" value="Genomic_DNA"/>
</dbReference>
<dbReference type="Pfam" id="PF06738">
    <property type="entry name" value="ThrE"/>
    <property type="match status" value="1"/>
</dbReference>
<comment type="caution">
    <text evidence="9">The sequence shown here is derived from an EMBL/GenBank/DDBJ whole genome shotgun (WGS) entry which is preliminary data.</text>
</comment>
<gene>
    <name evidence="9" type="ORF">RV04_GL000025</name>
</gene>
<keyword evidence="4 7" id="KW-1133">Transmembrane helix</keyword>
<keyword evidence="5 7" id="KW-0472">Membrane</keyword>
<dbReference type="OrthoDB" id="9813917at2"/>
<dbReference type="PANTHER" id="PTHR34390:SF2">
    <property type="entry name" value="SUCCINATE TRANSPORTER SUBUNIT YJJP-RELATED"/>
    <property type="match status" value="1"/>
</dbReference>
<evidence type="ECO:0000256" key="3">
    <source>
        <dbReference type="ARBA" id="ARBA00022692"/>
    </source>
</evidence>
<feature type="domain" description="Threonine/serine exporter-like N-terminal" evidence="8">
    <location>
        <begin position="11"/>
        <end position="246"/>
    </location>
</feature>
<feature type="transmembrane region" description="Helical" evidence="7">
    <location>
        <begin position="163"/>
        <end position="183"/>
    </location>
</feature>
<dbReference type="InterPro" id="IPR050539">
    <property type="entry name" value="ThrE_Dicarb/AminoAcid_Exp"/>
</dbReference>
<name>A0A1L8TRG1_9ENTE</name>
<evidence type="ECO:0000256" key="4">
    <source>
        <dbReference type="ARBA" id="ARBA00022989"/>
    </source>
</evidence>
<comment type="similarity">
    <text evidence="6">Belongs to the ThrE exporter (TC 2.A.79) family.</text>
</comment>
<evidence type="ECO:0000256" key="7">
    <source>
        <dbReference type="SAM" id="Phobius"/>
    </source>
</evidence>
<organism evidence="9 10">
    <name type="scientific">Enterococcus hermanniensis</name>
    <dbReference type="NCBI Taxonomy" id="249189"/>
    <lineage>
        <taxon>Bacteria</taxon>
        <taxon>Bacillati</taxon>
        <taxon>Bacillota</taxon>
        <taxon>Bacilli</taxon>
        <taxon>Lactobacillales</taxon>
        <taxon>Enterococcaceae</taxon>
        <taxon>Enterococcus</taxon>
    </lineage>
</organism>
<protein>
    <recommendedName>
        <fullName evidence="8">Threonine/serine exporter-like N-terminal domain-containing protein</fullName>
    </recommendedName>
</protein>
<dbReference type="STRING" id="249189.RV04_GL000025"/>
<keyword evidence="2" id="KW-1003">Cell membrane</keyword>
<dbReference type="InterPro" id="IPR010619">
    <property type="entry name" value="ThrE-like_N"/>
</dbReference>
<feature type="transmembrane region" description="Helical" evidence="7">
    <location>
        <begin position="228"/>
        <end position="246"/>
    </location>
</feature>
<proteinExistence type="inferred from homology"/>
<keyword evidence="10" id="KW-1185">Reference proteome</keyword>